<dbReference type="InterPro" id="IPR050319">
    <property type="entry name" value="ABC_transp_ATP-bind"/>
</dbReference>
<keyword evidence="7" id="KW-1185">Reference proteome</keyword>
<dbReference type="SMART" id="SM00382">
    <property type="entry name" value="AAA"/>
    <property type="match status" value="2"/>
</dbReference>
<organism evidence="6 7">
    <name type="scientific">Allokutzneria oryzae</name>
    <dbReference type="NCBI Taxonomy" id="1378989"/>
    <lineage>
        <taxon>Bacteria</taxon>
        <taxon>Bacillati</taxon>
        <taxon>Actinomycetota</taxon>
        <taxon>Actinomycetes</taxon>
        <taxon>Pseudonocardiales</taxon>
        <taxon>Pseudonocardiaceae</taxon>
        <taxon>Allokutzneria</taxon>
    </lineage>
</organism>
<evidence type="ECO:0000256" key="3">
    <source>
        <dbReference type="ARBA" id="ARBA00022741"/>
    </source>
</evidence>
<dbReference type="Pfam" id="PF00005">
    <property type="entry name" value="ABC_tran"/>
    <property type="match status" value="2"/>
</dbReference>
<evidence type="ECO:0000259" key="5">
    <source>
        <dbReference type="PROSITE" id="PS50893"/>
    </source>
</evidence>
<feature type="domain" description="ABC transporter" evidence="5">
    <location>
        <begin position="3"/>
        <end position="237"/>
    </location>
</feature>
<proteinExistence type="inferred from homology"/>
<evidence type="ECO:0000313" key="6">
    <source>
        <dbReference type="EMBL" id="MFB9903366.1"/>
    </source>
</evidence>
<dbReference type="InterPro" id="IPR003439">
    <property type="entry name" value="ABC_transporter-like_ATP-bd"/>
</dbReference>
<evidence type="ECO:0000256" key="4">
    <source>
        <dbReference type="ARBA" id="ARBA00022840"/>
    </source>
</evidence>
<sequence>MSLTIRDLTVSYGSGGGVRGVSLALEAGETVALVGESGSGKSTLLRAVLGTLPRSASVSGVVELSGRNLVTLPEKELREIRGRSIGYVAQDPFGSADPLWTVGHHVGEAWRVHGQKPAGVARRLQTLGVAGTWLRKRPNAWSGGMLQRADIVAATAHSPSVVLADEPTSALDADAAEAALATLVAQTRSLLVASHDLALVCRHADRILVLHNGELVEEIVVARGGVAALSTKARHPHTRALVAALPRQAARQAPDLGGVVARLDDVTLGYRGNPVITGLDWEVRAGEAVGIRGPSGSGKTTLLRAVAGLLRPERGEVWLDGKPVWAGRKPRAPRPGYVMPVFQDAGASLDPRWPVWRTIVEPLPGGGRDDARELMDRVGLTGVDLDRRPGALSGGQRQRVAIARALAGSPALIVADEPTAALDPTVAASVAETLRAVTRSGCALVVVSHDEARLNQIVDRVHRL</sequence>
<dbReference type="PROSITE" id="PS50893">
    <property type="entry name" value="ABC_TRANSPORTER_2"/>
    <property type="match status" value="2"/>
</dbReference>
<dbReference type="PANTHER" id="PTHR43776">
    <property type="entry name" value="TRANSPORT ATP-BINDING PROTEIN"/>
    <property type="match status" value="1"/>
</dbReference>
<dbReference type="PANTHER" id="PTHR43776:SF7">
    <property type="entry name" value="D,D-DIPEPTIDE TRANSPORT ATP-BINDING PROTEIN DDPF-RELATED"/>
    <property type="match status" value="1"/>
</dbReference>
<evidence type="ECO:0000313" key="7">
    <source>
        <dbReference type="Proteomes" id="UP001589693"/>
    </source>
</evidence>
<dbReference type="EMBL" id="JBHLZU010000005">
    <property type="protein sequence ID" value="MFB9903366.1"/>
    <property type="molecule type" value="Genomic_DNA"/>
</dbReference>
<reference evidence="6 7" key="1">
    <citation type="submission" date="2024-09" db="EMBL/GenBank/DDBJ databases">
        <authorList>
            <person name="Sun Q."/>
            <person name="Mori K."/>
        </authorList>
    </citation>
    <scope>NUCLEOTIDE SEQUENCE [LARGE SCALE GENOMIC DNA]</scope>
    <source>
        <strain evidence="6 7">TBRC 7907</strain>
    </source>
</reference>
<comment type="similarity">
    <text evidence="1">Belongs to the ABC transporter superfamily.</text>
</comment>
<protein>
    <submittedName>
        <fullName evidence="6">ABC transporter ATP-binding protein</fullName>
    </submittedName>
</protein>
<name>A0ABV5ZR58_9PSEU</name>
<dbReference type="Proteomes" id="UP001589693">
    <property type="component" value="Unassembled WGS sequence"/>
</dbReference>
<dbReference type="Gene3D" id="3.40.50.300">
    <property type="entry name" value="P-loop containing nucleotide triphosphate hydrolases"/>
    <property type="match status" value="2"/>
</dbReference>
<feature type="domain" description="ABC transporter" evidence="5">
    <location>
        <begin position="261"/>
        <end position="464"/>
    </location>
</feature>
<accession>A0ABV5ZR58</accession>
<comment type="caution">
    <text evidence="6">The sequence shown here is derived from an EMBL/GenBank/DDBJ whole genome shotgun (WGS) entry which is preliminary data.</text>
</comment>
<dbReference type="PROSITE" id="PS00211">
    <property type="entry name" value="ABC_TRANSPORTER_1"/>
    <property type="match status" value="1"/>
</dbReference>
<evidence type="ECO:0000256" key="2">
    <source>
        <dbReference type="ARBA" id="ARBA00022448"/>
    </source>
</evidence>
<dbReference type="InterPro" id="IPR027417">
    <property type="entry name" value="P-loop_NTPase"/>
</dbReference>
<dbReference type="InterPro" id="IPR003593">
    <property type="entry name" value="AAA+_ATPase"/>
</dbReference>
<dbReference type="SUPFAM" id="SSF52540">
    <property type="entry name" value="P-loop containing nucleoside triphosphate hydrolases"/>
    <property type="match status" value="2"/>
</dbReference>
<dbReference type="InterPro" id="IPR017871">
    <property type="entry name" value="ABC_transporter-like_CS"/>
</dbReference>
<keyword evidence="3" id="KW-0547">Nucleotide-binding</keyword>
<dbReference type="RefSeq" id="WP_377850501.1">
    <property type="nucleotide sequence ID" value="NZ_JBHLZU010000005.1"/>
</dbReference>
<keyword evidence="4 6" id="KW-0067">ATP-binding</keyword>
<keyword evidence="2" id="KW-0813">Transport</keyword>
<evidence type="ECO:0000256" key="1">
    <source>
        <dbReference type="ARBA" id="ARBA00005417"/>
    </source>
</evidence>
<dbReference type="GO" id="GO:0005524">
    <property type="term" value="F:ATP binding"/>
    <property type="evidence" value="ECO:0007669"/>
    <property type="project" value="UniProtKB-KW"/>
</dbReference>
<gene>
    <name evidence="6" type="ORF">ACFFQA_05385</name>
</gene>